<name>A0A654LZV3_9ARCH</name>
<keyword evidence="2" id="KW-1185">Reference proteome</keyword>
<proteinExistence type="predicted"/>
<dbReference type="Proteomes" id="UP000058925">
    <property type="component" value="Chromosome"/>
</dbReference>
<sequence>MNAGDTVVELMLENLNAPPSIHAGSAEVPLLLVLVMEPLIASSVGLVRFFEYAVCRESVGINNEDNNTIASIGKG</sequence>
<protein>
    <submittedName>
        <fullName evidence="1">Uncharacterized protein</fullName>
    </submittedName>
</protein>
<evidence type="ECO:0000313" key="1">
    <source>
        <dbReference type="EMBL" id="ALI35759.1"/>
    </source>
</evidence>
<reference evidence="2" key="1">
    <citation type="submission" date="2015-10" db="EMBL/GenBank/DDBJ databases">
        <title>Niche specialization of a soil ammonia-oxidizing archaeon, Candidatus Nitrosocosmicus oleophilus.</title>
        <authorList>
            <person name="Jung M.-Y."/>
            <person name="Rhee S.-K."/>
        </authorList>
    </citation>
    <scope>NUCLEOTIDE SEQUENCE [LARGE SCALE GENOMIC DNA]</scope>
    <source>
        <strain evidence="2">MY3</strain>
    </source>
</reference>
<evidence type="ECO:0000313" key="2">
    <source>
        <dbReference type="Proteomes" id="UP000058925"/>
    </source>
</evidence>
<accession>A0A654LZV3</accession>
<dbReference type="EMBL" id="CP012850">
    <property type="protein sequence ID" value="ALI35759.1"/>
    <property type="molecule type" value="Genomic_DNA"/>
</dbReference>
<dbReference type="AlphaFoldDB" id="A0A654LZV3"/>
<gene>
    <name evidence="1" type="ORF">NMY3_01556</name>
</gene>
<dbReference type="KEGG" id="taa:NMY3_01556"/>
<organism evidence="1 2">
    <name type="scientific">Candidatus Nitrosocosmicus oleophilus</name>
    <dbReference type="NCBI Taxonomy" id="1353260"/>
    <lineage>
        <taxon>Archaea</taxon>
        <taxon>Nitrososphaerota</taxon>
        <taxon>Nitrososphaeria</taxon>
        <taxon>Nitrososphaerales</taxon>
        <taxon>Nitrososphaeraceae</taxon>
        <taxon>Candidatus Nitrosocosmicus</taxon>
    </lineage>
</organism>